<dbReference type="EMBL" id="RBNJ01013744">
    <property type="protein sequence ID" value="RUS25164.1"/>
    <property type="molecule type" value="Genomic_DNA"/>
</dbReference>
<evidence type="ECO:0008006" key="4">
    <source>
        <dbReference type="Google" id="ProtNLM"/>
    </source>
</evidence>
<comment type="caution">
    <text evidence="2">The sequence shown here is derived from an EMBL/GenBank/DDBJ whole genome shotgun (WGS) entry which is preliminary data.</text>
</comment>
<proteinExistence type="predicted"/>
<keyword evidence="3" id="KW-1185">Reference proteome</keyword>
<dbReference type="InterPro" id="IPR039754">
    <property type="entry name" value="Esf1"/>
</dbReference>
<feature type="region of interest" description="Disordered" evidence="1">
    <location>
        <begin position="137"/>
        <end position="169"/>
    </location>
</feature>
<gene>
    <name evidence="2" type="ORF">BC938DRAFT_472536</name>
</gene>
<dbReference type="AlphaFoldDB" id="A0A433Q5W4"/>
<organism evidence="2 3">
    <name type="scientific">Jimgerdemannia flammicorona</name>
    <dbReference type="NCBI Taxonomy" id="994334"/>
    <lineage>
        <taxon>Eukaryota</taxon>
        <taxon>Fungi</taxon>
        <taxon>Fungi incertae sedis</taxon>
        <taxon>Mucoromycota</taxon>
        <taxon>Mucoromycotina</taxon>
        <taxon>Endogonomycetes</taxon>
        <taxon>Endogonales</taxon>
        <taxon>Endogonaceae</taxon>
        <taxon>Jimgerdemannia</taxon>
    </lineage>
</organism>
<name>A0A433Q5W4_9FUNG</name>
<dbReference type="GO" id="GO:0006364">
    <property type="term" value="P:rRNA processing"/>
    <property type="evidence" value="ECO:0007669"/>
    <property type="project" value="InterPro"/>
</dbReference>
<dbReference type="PANTHER" id="PTHR12202">
    <property type="entry name" value="ESF1 HOMOLOG"/>
    <property type="match status" value="1"/>
</dbReference>
<feature type="compositionally biased region" description="Basic residues" evidence="1">
    <location>
        <begin position="137"/>
        <end position="146"/>
    </location>
</feature>
<reference evidence="2 3" key="1">
    <citation type="journal article" date="2018" name="New Phytol.">
        <title>Phylogenomics of Endogonaceae and evolution of mycorrhizas within Mucoromycota.</title>
        <authorList>
            <person name="Chang Y."/>
            <person name="Desiro A."/>
            <person name="Na H."/>
            <person name="Sandor L."/>
            <person name="Lipzen A."/>
            <person name="Clum A."/>
            <person name="Barry K."/>
            <person name="Grigoriev I.V."/>
            <person name="Martin F.M."/>
            <person name="Stajich J.E."/>
            <person name="Smith M.E."/>
            <person name="Bonito G."/>
            <person name="Spatafora J.W."/>
        </authorList>
    </citation>
    <scope>NUCLEOTIDE SEQUENCE [LARGE SCALE GENOMIC DNA]</scope>
    <source>
        <strain evidence="2 3">AD002</strain>
    </source>
</reference>
<accession>A0A433Q5W4</accession>
<dbReference type="Proteomes" id="UP000274822">
    <property type="component" value="Unassembled WGS sequence"/>
</dbReference>
<evidence type="ECO:0000313" key="2">
    <source>
        <dbReference type="EMBL" id="RUS25164.1"/>
    </source>
</evidence>
<evidence type="ECO:0000313" key="3">
    <source>
        <dbReference type="Proteomes" id="UP000274822"/>
    </source>
</evidence>
<feature type="region of interest" description="Disordered" evidence="1">
    <location>
        <begin position="78"/>
        <end position="123"/>
    </location>
</feature>
<evidence type="ECO:0000256" key="1">
    <source>
        <dbReference type="SAM" id="MobiDB-lite"/>
    </source>
</evidence>
<protein>
    <recommendedName>
        <fullName evidence="4">NUC153 domain-containing protein</fullName>
    </recommendedName>
</protein>
<dbReference type="GO" id="GO:0003723">
    <property type="term" value="F:RNA binding"/>
    <property type="evidence" value="ECO:0007669"/>
    <property type="project" value="TreeGrafter"/>
</dbReference>
<dbReference type="PANTHER" id="PTHR12202:SF0">
    <property type="entry name" value="ESF1 HOMOLOG"/>
    <property type="match status" value="1"/>
</dbReference>
<sequence>MTFHPLPNFPFPKALQHSHVKLTWDEDDQDRVQMTRRKFTKEDLKEMDFRAYLASSEEDDSGDEDTEEMRRKYKGLLAGAEGGGFGKNREEDEGAEMEITFTPGLSEAAAEAVERKRKGGEMQEDVTTIEKYVRKLKEKKKAKKLAKKDGAEDEEDGEEGSHALFSDDDVSIDASDPFFADAMKESSVATPAKAQSKC</sequence>